<protein>
    <submittedName>
        <fullName evidence="2">Uncharacterized protein</fullName>
    </submittedName>
</protein>
<feature type="region of interest" description="Disordered" evidence="1">
    <location>
        <begin position="1"/>
        <end position="25"/>
    </location>
</feature>
<dbReference type="EMBL" id="GECZ01019933">
    <property type="protein sequence ID" value="JAS49836.1"/>
    <property type="molecule type" value="Transcribed_RNA"/>
</dbReference>
<sequence length="125" mass="13746">NNNNNSSNNNNNPYKNNSHHVSQPSIIKKYENGKSYIELGNIKELKCLSTSSTSAPTSSPLPSLSSSTSSMSTVFNMAPSSSSEANARRRYAFAKFANCCDTVKMSRSCAYQCYKQKRITVLNIS</sequence>
<accession>A0A1B6FI07</accession>
<evidence type="ECO:0000313" key="2">
    <source>
        <dbReference type="EMBL" id="JAS49836.1"/>
    </source>
</evidence>
<evidence type="ECO:0000256" key="1">
    <source>
        <dbReference type="SAM" id="MobiDB-lite"/>
    </source>
</evidence>
<feature type="non-terminal residue" evidence="2">
    <location>
        <position position="125"/>
    </location>
</feature>
<proteinExistence type="predicted"/>
<gene>
    <name evidence="2" type="ORF">g.45616</name>
</gene>
<dbReference type="AlphaFoldDB" id="A0A1B6FI07"/>
<feature type="region of interest" description="Disordered" evidence="1">
    <location>
        <begin position="50"/>
        <end position="80"/>
    </location>
</feature>
<feature type="compositionally biased region" description="Low complexity" evidence="1">
    <location>
        <begin position="50"/>
        <end position="73"/>
    </location>
</feature>
<feature type="compositionally biased region" description="Low complexity" evidence="1">
    <location>
        <begin position="1"/>
        <end position="16"/>
    </location>
</feature>
<reference evidence="2" key="1">
    <citation type="submission" date="2015-11" db="EMBL/GenBank/DDBJ databases">
        <title>De novo transcriptome assembly of four potential Pierce s Disease insect vectors from Arizona vineyards.</title>
        <authorList>
            <person name="Tassone E.E."/>
        </authorList>
    </citation>
    <scope>NUCLEOTIDE SEQUENCE</scope>
</reference>
<feature type="non-terminal residue" evidence="2">
    <location>
        <position position="1"/>
    </location>
</feature>
<organism evidence="2">
    <name type="scientific">Cuerna arida</name>
    <dbReference type="NCBI Taxonomy" id="1464854"/>
    <lineage>
        <taxon>Eukaryota</taxon>
        <taxon>Metazoa</taxon>
        <taxon>Ecdysozoa</taxon>
        <taxon>Arthropoda</taxon>
        <taxon>Hexapoda</taxon>
        <taxon>Insecta</taxon>
        <taxon>Pterygota</taxon>
        <taxon>Neoptera</taxon>
        <taxon>Paraneoptera</taxon>
        <taxon>Hemiptera</taxon>
        <taxon>Auchenorrhyncha</taxon>
        <taxon>Membracoidea</taxon>
        <taxon>Cicadellidae</taxon>
        <taxon>Cicadellinae</taxon>
        <taxon>Proconiini</taxon>
        <taxon>Cuerna</taxon>
    </lineage>
</organism>
<name>A0A1B6FI07_9HEMI</name>